<feature type="binding site" evidence="11">
    <location>
        <position position="110"/>
    </location>
    <ligand>
        <name>Zn(2+)</name>
        <dbReference type="ChEBI" id="CHEBI:29105"/>
    </ligand>
</feature>
<evidence type="ECO:0000256" key="1">
    <source>
        <dbReference type="ARBA" id="ARBA00004496"/>
    </source>
</evidence>
<keyword evidence="4" id="KW-0963">Cytoplasm</keyword>
<dbReference type="AlphaFoldDB" id="A0A538TJU1"/>
<evidence type="ECO:0000256" key="3">
    <source>
        <dbReference type="ARBA" id="ARBA00011738"/>
    </source>
</evidence>
<dbReference type="GO" id="GO:0000976">
    <property type="term" value="F:transcription cis-regulatory region binding"/>
    <property type="evidence" value="ECO:0007669"/>
    <property type="project" value="TreeGrafter"/>
</dbReference>
<evidence type="ECO:0000256" key="7">
    <source>
        <dbReference type="ARBA" id="ARBA00022833"/>
    </source>
</evidence>
<keyword evidence="6 11" id="KW-0479">Metal-binding</keyword>
<evidence type="ECO:0000313" key="12">
    <source>
        <dbReference type="EMBL" id="TMQ63883.1"/>
    </source>
</evidence>
<keyword evidence="7 11" id="KW-0862">Zinc</keyword>
<evidence type="ECO:0000256" key="2">
    <source>
        <dbReference type="ARBA" id="ARBA00007957"/>
    </source>
</evidence>
<dbReference type="EMBL" id="VBOZ01000029">
    <property type="protein sequence ID" value="TMQ63883.1"/>
    <property type="molecule type" value="Genomic_DNA"/>
</dbReference>
<comment type="caution">
    <text evidence="12">The sequence shown here is derived from an EMBL/GenBank/DDBJ whole genome shotgun (WGS) entry which is preliminary data.</text>
</comment>
<dbReference type="Gene3D" id="3.30.1490.190">
    <property type="match status" value="1"/>
</dbReference>
<keyword evidence="8" id="KW-0805">Transcription regulation</keyword>
<dbReference type="GO" id="GO:0003700">
    <property type="term" value="F:DNA-binding transcription factor activity"/>
    <property type="evidence" value="ECO:0007669"/>
    <property type="project" value="InterPro"/>
</dbReference>
<evidence type="ECO:0000256" key="4">
    <source>
        <dbReference type="ARBA" id="ARBA00022490"/>
    </source>
</evidence>
<proteinExistence type="inferred from homology"/>
<dbReference type="Proteomes" id="UP000317691">
    <property type="component" value="Unassembled WGS sequence"/>
</dbReference>
<feature type="binding site" evidence="11">
    <location>
        <position position="107"/>
    </location>
    <ligand>
        <name>Zn(2+)</name>
        <dbReference type="ChEBI" id="CHEBI:29105"/>
    </ligand>
</feature>
<dbReference type="SUPFAM" id="SSF46785">
    <property type="entry name" value="Winged helix' DNA-binding domain"/>
    <property type="match status" value="1"/>
</dbReference>
<dbReference type="GO" id="GO:0005829">
    <property type="term" value="C:cytosol"/>
    <property type="evidence" value="ECO:0007669"/>
    <property type="project" value="TreeGrafter"/>
</dbReference>
<reference evidence="12 13" key="1">
    <citation type="journal article" date="2019" name="Nat. Microbiol.">
        <title>Mediterranean grassland soil C-N compound turnover is dependent on rainfall and depth, and is mediated by genomically divergent microorganisms.</title>
        <authorList>
            <person name="Diamond S."/>
            <person name="Andeer P.F."/>
            <person name="Li Z."/>
            <person name="Crits-Christoph A."/>
            <person name="Burstein D."/>
            <person name="Anantharaman K."/>
            <person name="Lane K.R."/>
            <person name="Thomas B.C."/>
            <person name="Pan C."/>
            <person name="Northen T.R."/>
            <person name="Banfield J.F."/>
        </authorList>
    </citation>
    <scope>NUCLEOTIDE SEQUENCE [LARGE SCALE GENOMIC DNA]</scope>
    <source>
        <strain evidence="12">WS_9</strain>
    </source>
</reference>
<evidence type="ECO:0000256" key="11">
    <source>
        <dbReference type="PIRSR" id="PIRSR602481-1"/>
    </source>
</evidence>
<dbReference type="GO" id="GO:0008270">
    <property type="term" value="F:zinc ion binding"/>
    <property type="evidence" value="ECO:0007669"/>
    <property type="project" value="TreeGrafter"/>
</dbReference>
<evidence type="ECO:0000256" key="5">
    <source>
        <dbReference type="ARBA" id="ARBA00022491"/>
    </source>
</evidence>
<comment type="subcellular location">
    <subcellularLocation>
        <location evidence="1">Cytoplasm</location>
    </subcellularLocation>
</comment>
<evidence type="ECO:0000256" key="10">
    <source>
        <dbReference type="ARBA" id="ARBA00023163"/>
    </source>
</evidence>
<comment type="cofactor">
    <cofactor evidence="11">
        <name>Zn(2+)</name>
        <dbReference type="ChEBI" id="CHEBI:29105"/>
    </cofactor>
    <text evidence="11">Binds 1 zinc ion per subunit.</text>
</comment>
<dbReference type="InterPro" id="IPR043135">
    <property type="entry name" value="Fur_C"/>
</dbReference>
<protein>
    <submittedName>
        <fullName evidence="12">Transcriptional repressor</fullName>
    </submittedName>
</protein>
<comment type="similarity">
    <text evidence="2">Belongs to the Fur family.</text>
</comment>
<gene>
    <name evidence="12" type="ORF">E6K79_09660</name>
</gene>
<organism evidence="12 13">
    <name type="scientific">Eiseniibacteriota bacterium</name>
    <dbReference type="NCBI Taxonomy" id="2212470"/>
    <lineage>
        <taxon>Bacteria</taxon>
        <taxon>Candidatus Eiseniibacteriota</taxon>
    </lineage>
</organism>
<evidence type="ECO:0000256" key="9">
    <source>
        <dbReference type="ARBA" id="ARBA00023125"/>
    </source>
</evidence>
<dbReference type="Gene3D" id="1.10.10.10">
    <property type="entry name" value="Winged helix-like DNA-binding domain superfamily/Winged helix DNA-binding domain"/>
    <property type="match status" value="1"/>
</dbReference>
<feature type="binding site" evidence="11">
    <location>
        <position position="150"/>
    </location>
    <ligand>
        <name>Zn(2+)</name>
        <dbReference type="ChEBI" id="CHEBI:29105"/>
    </ligand>
</feature>
<sequence length="164" mass="18156">MSLTANAPDSAGSALQSWAEFLAAHHLRVTEPRRLIAQAIAQSPGHFDAETLRLRLRGQGRRLSRATIYRTLALLQSCGILRRVQLVEGTLHYELSRPNDPHHHLVCRRCGSVQEVTDASLTRAVREAARRAAFAPEEFVLRIRGLCSRCRGSRASGGRPEPST</sequence>
<dbReference type="InterPro" id="IPR002481">
    <property type="entry name" value="FUR"/>
</dbReference>
<keyword evidence="10" id="KW-0804">Transcription</keyword>
<dbReference type="GO" id="GO:1900376">
    <property type="term" value="P:regulation of secondary metabolite biosynthetic process"/>
    <property type="evidence" value="ECO:0007669"/>
    <property type="project" value="TreeGrafter"/>
</dbReference>
<name>A0A538TJU1_UNCEI</name>
<dbReference type="GO" id="GO:0045892">
    <property type="term" value="P:negative regulation of DNA-templated transcription"/>
    <property type="evidence" value="ECO:0007669"/>
    <property type="project" value="TreeGrafter"/>
</dbReference>
<dbReference type="PANTHER" id="PTHR33202">
    <property type="entry name" value="ZINC UPTAKE REGULATION PROTEIN"/>
    <property type="match status" value="1"/>
</dbReference>
<dbReference type="CDD" id="cd07153">
    <property type="entry name" value="Fur_like"/>
    <property type="match status" value="1"/>
</dbReference>
<dbReference type="PANTHER" id="PTHR33202:SF2">
    <property type="entry name" value="FERRIC UPTAKE REGULATION PROTEIN"/>
    <property type="match status" value="1"/>
</dbReference>
<dbReference type="Pfam" id="PF01475">
    <property type="entry name" value="FUR"/>
    <property type="match status" value="1"/>
</dbReference>
<keyword evidence="9" id="KW-0238">DNA-binding</keyword>
<comment type="subunit">
    <text evidence="3">Homodimer.</text>
</comment>
<evidence type="ECO:0000256" key="6">
    <source>
        <dbReference type="ARBA" id="ARBA00022723"/>
    </source>
</evidence>
<evidence type="ECO:0000256" key="8">
    <source>
        <dbReference type="ARBA" id="ARBA00023015"/>
    </source>
</evidence>
<dbReference type="InterPro" id="IPR036390">
    <property type="entry name" value="WH_DNA-bd_sf"/>
</dbReference>
<evidence type="ECO:0000313" key="13">
    <source>
        <dbReference type="Proteomes" id="UP000317691"/>
    </source>
</evidence>
<dbReference type="InterPro" id="IPR036388">
    <property type="entry name" value="WH-like_DNA-bd_sf"/>
</dbReference>
<keyword evidence="5" id="KW-0678">Repressor</keyword>
<accession>A0A538TJU1</accession>
<feature type="binding site" evidence="11">
    <location>
        <position position="147"/>
    </location>
    <ligand>
        <name>Zn(2+)</name>
        <dbReference type="ChEBI" id="CHEBI:29105"/>
    </ligand>
</feature>